<dbReference type="AlphaFoldDB" id="A0A7S3LJI6"/>
<proteinExistence type="predicted"/>
<protein>
    <submittedName>
        <fullName evidence="1">Uncharacterized protein</fullName>
    </submittedName>
</protein>
<gene>
    <name evidence="1" type="ORF">ASTO00021_LOCUS3590</name>
</gene>
<name>A0A7S3LJI6_9STRA</name>
<accession>A0A7S3LJI6</accession>
<dbReference type="EMBL" id="HBIN01005016">
    <property type="protein sequence ID" value="CAE0433269.1"/>
    <property type="molecule type" value="Transcribed_RNA"/>
</dbReference>
<evidence type="ECO:0000313" key="1">
    <source>
        <dbReference type="EMBL" id="CAE0433269.1"/>
    </source>
</evidence>
<reference evidence="1" key="1">
    <citation type="submission" date="2021-01" db="EMBL/GenBank/DDBJ databases">
        <authorList>
            <person name="Corre E."/>
            <person name="Pelletier E."/>
            <person name="Niang G."/>
            <person name="Scheremetjew M."/>
            <person name="Finn R."/>
            <person name="Kale V."/>
            <person name="Holt S."/>
            <person name="Cochrane G."/>
            <person name="Meng A."/>
            <person name="Brown T."/>
            <person name="Cohen L."/>
        </authorList>
    </citation>
    <scope>NUCLEOTIDE SEQUENCE</scope>
    <source>
        <strain evidence="1">GSBS06</strain>
    </source>
</reference>
<organism evidence="1">
    <name type="scientific">Aplanochytrium stocchinoi</name>
    <dbReference type="NCBI Taxonomy" id="215587"/>
    <lineage>
        <taxon>Eukaryota</taxon>
        <taxon>Sar</taxon>
        <taxon>Stramenopiles</taxon>
        <taxon>Bigyra</taxon>
        <taxon>Labyrinthulomycetes</taxon>
        <taxon>Thraustochytrida</taxon>
        <taxon>Thraustochytriidae</taxon>
        <taxon>Aplanochytrium</taxon>
    </lineage>
</organism>
<sequence length="248" mass="27407">MGDSVATIYINGILSPKDETHWDSMRVALERSLGGDVYHIHNPFIAVNQQDIVRMVAENPHLAITFAAISFSSLAFLASSSDDTAMKSLEFIAKGLEGVLRERAVSFQSEIIEGLEHILSNNAAEHLKSGSKRYERINIFAHSHGGMCIDEFLKSDVPKELQEKYGIELAVYVGGCPVIVSSHSSDVKELVQIHNHNDVLSLLFSKSNSARSLPETVISTYLDGNHDSLLYAEAIEEVLFSVRFESEL</sequence>